<dbReference type="FunFam" id="2.10.25.10:FF:000219">
    <property type="entry name" value="Pro-epidermal growth factor"/>
    <property type="match status" value="1"/>
</dbReference>
<dbReference type="PROSITE" id="PS50026">
    <property type="entry name" value="EGF_3"/>
    <property type="match status" value="3"/>
</dbReference>
<dbReference type="GO" id="GO:0042813">
    <property type="term" value="F:Wnt receptor activity"/>
    <property type="evidence" value="ECO:0007669"/>
    <property type="project" value="TreeGrafter"/>
</dbReference>
<proteinExistence type="predicted"/>
<feature type="domain" description="EGF-like" evidence="11">
    <location>
        <begin position="350"/>
        <end position="390"/>
    </location>
</feature>
<dbReference type="SUPFAM" id="SSF57196">
    <property type="entry name" value="EGF/Laminin"/>
    <property type="match status" value="4"/>
</dbReference>
<dbReference type="Gene3D" id="2.120.10.30">
    <property type="entry name" value="TolB, C-terminal domain"/>
    <property type="match status" value="2"/>
</dbReference>
<feature type="repeat" description="LDL-receptor class B" evidence="7">
    <location>
        <begin position="86"/>
        <end position="127"/>
    </location>
</feature>
<dbReference type="FunFam" id="2.120.10.30:FF:000036">
    <property type="entry name" value="Pro-epidermal growth factor"/>
    <property type="match status" value="1"/>
</dbReference>
<feature type="chain" id="PRO_5017183397" description="EGF-like domain-containing protein" evidence="10">
    <location>
        <begin position="25"/>
        <end position="1129"/>
    </location>
</feature>
<dbReference type="InterPro" id="IPR018097">
    <property type="entry name" value="EGF_Ca-bd_CS"/>
</dbReference>
<dbReference type="PROSITE" id="PS01187">
    <property type="entry name" value="EGF_CA"/>
    <property type="match status" value="1"/>
</dbReference>
<keyword evidence="5" id="KW-0325">Glycoprotein</keyword>
<dbReference type="AlphaFoldDB" id="A0A3B3Y9R4"/>
<evidence type="ECO:0000256" key="10">
    <source>
        <dbReference type="SAM" id="SignalP"/>
    </source>
</evidence>
<dbReference type="GO" id="GO:0060070">
    <property type="term" value="P:canonical Wnt signaling pathway"/>
    <property type="evidence" value="ECO:0007669"/>
    <property type="project" value="TreeGrafter"/>
</dbReference>
<reference evidence="12" key="1">
    <citation type="submission" date="2025-08" db="UniProtKB">
        <authorList>
            <consortium name="Ensembl"/>
        </authorList>
    </citation>
    <scope>IDENTIFICATION</scope>
</reference>
<feature type="transmembrane region" description="Helical" evidence="9">
    <location>
        <begin position="960"/>
        <end position="983"/>
    </location>
</feature>
<dbReference type="GO" id="GO:0017147">
    <property type="term" value="F:Wnt-protein binding"/>
    <property type="evidence" value="ECO:0007669"/>
    <property type="project" value="TreeGrafter"/>
</dbReference>
<dbReference type="InterPro" id="IPR000033">
    <property type="entry name" value="LDLR_classB_rpt"/>
</dbReference>
<feature type="domain" description="EGF-like" evidence="11">
    <location>
        <begin position="899"/>
        <end position="940"/>
    </location>
</feature>
<dbReference type="FunFam" id="2.10.25.10:FF:000010">
    <property type="entry name" value="Pro-epidermal growth factor"/>
    <property type="match status" value="1"/>
</dbReference>
<dbReference type="SUPFAM" id="SSF63825">
    <property type="entry name" value="YWTD domain"/>
    <property type="match status" value="2"/>
</dbReference>
<feature type="repeat" description="LDL-receptor class B" evidence="7">
    <location>
        <begin position="603"/>
        <end position="646"/>
    </location>
</feature>
<comment type="caution">
    <text evidence="6">Lacks conserved residue(s) required for the propagation of feature annotation.</text>
</comment>
<dbReference type="InterPro" id="IPR009030">
    <property type="entry name" value="Growth_fac_rcpt_cys_sf"/>
</dbReference>
<evidence type="ECO:0000256" key="5">
    <source>
        <dbReference type="ARBA" id="ARBA00023180"/>
    </source>
</evidence>
<name>A0A3B3Y9R4_9TELE</name>
<dbReference type="SMART" id="SM00179">
    <property type="entry name" value="EGF_CA"/>
    <property type="match status" value="2"/>
</dbReference>
<dbReference type="FunFam" id="2.120.10.30:FF:000241">
    <property type="entry name" value="Low-density lipoprotein receptor-related protein 6"/>
    <property type="match status" value="1"/>
</dbReference>
<dbReference type="Ensembl" id="ENSPMET00000008589.1">
    <property type="protein sequence ID" value="ENSPMEP00000024069.1"/>
    <property type="gene ID" value="ENSPMEG00000006066.1"/>
</dbReference>
<dbReference type="Pfam" id="PF00058">
    <property type="entry name" value="Ldl_recept_b"/>
    <property type="match status" value="4"/>
</dbReference>
<keyword evidence="4 6" id="KW-1015">Disulfide bond</keyword>
<dbReference type="PROSITE" id="PS00022">
    <property type="entry name" value="EGF_1"/>
    <property type="match status" value="1"/>
</dbReference>
<dbReference type="GO" id="GO:0007173">
    <property type="term" value="P:epidermal growth factor receptor signaling pathway"/>
    <property type="evidence" value="ECO:0007669"/>
    <property type="project" value="TreeGrafter"/>
</dbReference>
<dbReference type="InterPro" id="IPR050778">
    <property type="entry name" value="Cueball_EGF_LRP_Nidogen"/>
</dbReference>
<dbReference type="PANTHER" id="PTHR46513">
    <property type="entry name" value="VITELLOGENIN RECEPTOR-LIKE PROTEIN-RELATED-RELATED"/>
    <property type="match status" value="1"/>
</dbReference>
<dbReference type="STRING" id="48701.ENSPMEP00000024069"/>
<sequence>MLAAMIKTALVFFLVQSTGNLALGAACWDGRLSGSGRNSSCTPSQPFLLFGHGKSIHRMSLDGKNHRRLAAGTGSSILLDFHFREESLYWADRRTGIIYKASVQGAHRQKLYSSDKHISGLTVDWVGNGVFWTSRWKGQIKKMDLNGKNERTILRHLSQPSFINVDPTHRFLFWLSGGSEIQRFDLSGQMKMTVLKLEEQLEVLSVDQEDKRLFWVQLGLQGERLIASCDYSGNSLHIIDLPLQSQSLGISVFLENVYYTDAAAGVIRKINKYTGGRPVDVNDKPMVKPPVDIKVVHPLIQPMADTSSPFPGCNDQSGSCVNVCSRLEELGVCQCSEGFALSNHGTHCEDVNECAHWNHGCSLGCENIPGSYFCTCPKGYTLLPDGRTCQEITPCGGIMKCGDGCIATEHGAVCVCPEGSVLQEDGHTCTGCSSADRGGCSQLCSSITPSRWECGCLPGYRLHQDGKRCIATGPPAFLIVANLMDVRRMNPDGTEEQTLVKEPRGTILALDFDPIYHRVYFASISQRTIERVDLNTGSRDVLVSDGLESPEGLAIDWVHHRMYWTDRSKSAVDCSTLDGLKRKTVVKEGLEEPRGIAVHPQAKKLFWTDTGAQPVVESATLEGSSRVIIASTGLMSPTGLTIDFTDDRLFWCDQKRGLIETAALDGSDRRVLIENQVGRPFDLVVFEDRLWISEWEHQQIRSVHKRTGQKLQRIHGSLVQPASVVVVHPLAKPGANVCLHLNGGCAQKCESNQGLSHCSCLPHFTLSADGKSCMSVSSSNVTAESGDETSDLTSLKNKTLHEESIIPLVGDNGKAGFISDGGTKPVLFTEKMIADQNDCYSLHCAVNARCVLDAENPHCLCQEGFTGDGQTCLALESTSLKATSQPPMDVTTQHHNSNSAEKCPSSHDAYCLYHGVCVYFPEIKSYACNCVRGYIGERCQFSDLEWLELQQAEKEKERNLVIGGCMVALISIISITACITYCFRSRRLVLKQTSEDNVSEISVTDESMSETTTTSVPRLVTEDGVNKEAIHPDPMRASCSPCATESGARKILQVFFHTFQTTCNDTNMFSGIKPMSEQQASIFKHDEEFGNLKLPDSTTETAQPAAHRFSPSLSNLNTDNSSSVKPETQ</sequence>
<evidence type="ECO:0000256" key="6">
    <source>
        <dbReference type="PROSITE-ProRule" id="PRU00076"/>
    </source>
</evidence>
<evidence type="ECO:0000256" key="1">
    <source>
        <dbReference type="ARBA" id="ARBA00022536"/>
    </source>
</evidence>
<evidence type="ECO:0000256" key="3">
    <source>
        <dbReference type="ARBA" id="ARBA00022737"/>
    </source>
</evidence>
<keyword evidence="3" id="KW-0677">Repeat</keyword>
<feature type="disulfide bond" evidence="6">
    <location>
        <begin position="911"/>
        <end position="928"/>
    </location>
</feature>
<dbReference type="GO" id="GO:0008284">
    <property type="term" value="P:positive regulation of cell population proliferation"/>
    <property type="evidence" value="ECO:0007669"/>
    <property type="project" value="TreeGrafter"/>
</dbReference>
<evidence type="ECO:0000256" key="4">
    <source>
        <dbReference type="ARBA" id="ARBA00023157"/>
    </source>
</evidence>
<evidence type="ECO:0000313" key="13">
    <source>
        <dbReference type="Proteomes" id="UP000261480"/>
    </source>
</evidence>
<keyword evidence="13" id="KW-1185">Reference proteome</keyword>
<feature type="repeat" description="LDL-receptor class B" evidence="7">
    <location>
        <begin position="647"/>
        <end position="689"/>
    </location>
</feature>
<dbReference type="Pfam" id="PF14670">
    <property type="entry name" value="FXa_inhibition"/>
    <property type="match status" value="1"/>
</dbReference>
<keyword evidence="2 10" id="KW-0732">Signal</keyword>
<dbReference type="SMART" id="SM00135">
    <property type="entry name" value="LY"/>
    <property type="match status" value="10"/>
</dbReference>
<feature type="disulfide bond" evidence="6">
    <location>
        <begin position="930"/>
        <end position="939"/>
    </location>
</feature>
<dbReference type="SMART" id="SM00181">
    <property type="entry name" value="EGF"/>
    <property type="match status" value="7"/>
</dbReference>
<evidence type="ECO:0000256" key="8">
    <source>
        <dbReference type="SAM" id="MobiDB-lite"/>
    </source>
</evidence>
<dbReference type="PANTHER" id="PTHR46513:SF5">
    <property type="entry name" value="PRO-EPIDERMAL GROWTH FACTOR"/>
    <property type="match status" value="1"/>
</dbReference>
<keyword evidence="9" id="KW-0812">Transmembrane</keyword>
<dbReference type="PROSITE" id="PS00010">
    <property type="entry name" value="ASX_HYDROXYL"/>
    <property type="match status" value="1"/>
</dbReference>
<keyword evidence="1 6" id="KW-0245">EGF-like domain</keyword>
<dbReference type="InterPro" id="IPR011042">
    <property type="entry name" value="6-blade_b-propeller_TolB-like"/>
</dbReference>
<dbReference type="InterPro" id="IPR000742">
    <property type="entry name" value="EGF"/>
</dbReference>
<organism evidence="12 13">
    <name type="scientific">Poecilia mexicana</name>
    <dbReference type="NCBI Taxonomy" id="48701"/>
    <lineage>
        <taxon>Eukaryota</taxon>
        <taxon>Metazoa</taxon>
        <taxon>Chordata</taxon>
        <taxon>Craniata</taxon>
        <taxon>Vertebrata</taxon>
        <taxon>Euteleostomi</taxon>
        <taxon>Actinopterygii</taxon>
        <taxon>Neopterygii</taxon>
        <taxon>Teleostei</taxon>
        <taxon>Neoteleostei</taxon>
        <taxon>Acanthomorphata</taxon>
        <taxon>Ovalentaria</taxon>
        <taxon>Atherinomorphae</taxon>
        <taxon>Cyprinodontiformes</taxon>
        <taxon>Poeciliidae</taxon>
        <taxon>Poeciliinae</taxon>
        <taxon>Poecilia</taxon>
    </lineage>
</organism>
<dbReference type="PROSITE" id="PS51120">
    <property type="entry name" value="LDLRB"/>
    <property type="match status" value="5"/>
</dbReference>
<protein>
    <recommendedName>
        <fullName evidence="11">EGF-like domain-containing protein</fullName>
    </recommendedName>
</protein>
<evidence type="ECO:0000256" key="7">
    <source>
        <dbReference type="PROSITE-ProRule" id="PRU00461"/>
    </source>
</evidence>
<feature type="compositionally biased region" description="Low complexity" evidence="8">
    <location>
        <begin position="1110"/>
        <end position="1123"/>
    </location>
</feature>
<dbReference type="GO" id="GO:0005886">
    <property type="term" value="C:plasma membrane"/>
    <property type="evidence" value="ECO:0007669"/>
    <property type="project" value="TreeGrafter"/>
</dbReference>
<dbReference type="PROSITE" id="PS01186">
    <property type="entry name" value="EGF_2"/>
    <property type="match status" value="3"/>
</dbReference>
<dbReference type="InterPro" id="IPR000152">
    <property type="entry name" value="EGF-type_Asp/Asn_hydroxyl_site"/>
</dbReference>
<dbReference type="SUPFAM" id="SSF57184">
    <property type="entry name" value="Growth factor receptor domain"/>
    <property type="match status" value="1"/>
</dbReference>
<evidence type="ECO:0000313" key="12">
    <source>
        <dbReference type="Ensembl" id="ENSPMEP00000024069.1"/>
    </source>
</evidence>
<evidence type="ECO:0000256" key="9">
    <source>
        <dbReference type="SAM" id="Phobius"/>
    </source>
</evidence>
<evidence type="ECO:0000259" key="11">
    <source>
        <dbReference type="PROSITE" id="PS50026"/>
    </source>
</evidence>
<keyword evidence="9" id="KW-0472">Membrane</keyword>
<dbReference type="Pfam" id="PF16472">
    <property type="entry name" value="DUF5050"/>
    <property type="match status" value="1"/>
</dbReference>
<dbReference type="InterPro" id="IPR001881">
    <property type="entry name" value="EGF-like_Ca-bd_dom"/>
</dbReference>
<feature type="repeat" description="LDL-receptor class B" evidence="7">
    <location>
        <begin position="517"/>
        <end position="559"/>
    </location>
</feature>
<accession>A0A3B3Y9R4</accession>
<dbReference type="PROSITE" id="PS51257">
    <property type="entry name" value="PROKAR_LIPOPROTEIN"/>
    <property type="match status" value="1"/>
</dbReference>
<dbReference type="GO" id="GO:0005509">
    <property type="term" value="F:calcium ion binding"/>
    <property type="evidence" value="ECO:0007669"/>
    <property type="project" value="InterPro"/>
</dbReference>
<evidence type="ECO:0000256" key="2">
    <source>
        <dbReference type="ARBA" id="ARBA00022729"/>
    </source>
</evidence>
<reference evidence="12" key="2">
    <citation type="submission" date="2025-09" db="UniProtKB">
        <authorList>
            <consortium name="Ensembl"/>
        </authorList>
    </citation>
    <scope>IDENTIFICATION</scope>
</reference>
<dbReference type="Gene3D" id="2.10.25.10">
    <property type="entry name" value="Laminin"/>
    <property type="match status" value="5"/>
</dbReference>
<feature type="signal peptide" evidence="10">
    <location>
        <begin position="1"/>
        <end position="24"/>
    </location>
</feature>
<feature type="repeat" description="LDL-receptor class B" evidence="7">
    <location>
        <begin position="560"/>
        <end position="602"/>
    </location>
</feature>
<dbReference type="GO" id="GO:0008083">
    <property type="term" value="F:growth factor activity"/>
    <property type="evidence" value="ECO:0007669"/>
    <property type="project" value="TreeGrafter"/>
</dbReference>
<feature type="domain" description="EGF-like" evidence="11">
    <location>
        <begin position="835"/>
        <end position="873"/>
    </location>
</feature>
<feature type="region of interest" description="Disordered" evidence="8">
    <location>
        <begin position="1091"/>
        <end position="1129"/>
    </location>
</feature>
<keyword evidence="9" id="KW-1133">Transmembrane helix</keyword>
<dbReference type="InterPro" id="IPR032485">
    <property type="entry name" value="LRP1-like_beta_prop"/>
</dbReference>
<dbReference type="Proteomes" id="UP000261480">
    <property type="component" value="Unplaced"/>
</dbReference>
<dbReference type="GO" id="GO:0043410">
    <property type="term" value="P:positive regulation of MAPK cascade"/>
    <property type="evidence" value="ECO:0007669"/>
    <property type="project" value="TreeGrafter"/>
</dbReference>